<keyword evidence="3" id="KW-1185">Reference proteome</keyword>
<name>A0A3D8GW08_9BACI</name>
<keyword evidence="1" id="KW-0732">Signal</keyword>
<comment type="caution">
    <text evidence="2">The sequence shown here is derived from an EMBL/GenBank/DDBJ whole genome shotgun (WGS) entry which is preliminary data.</text>
</comment>
<dbReference type="EMBL" id="QNQT01000001">
    <property type="protein sequence ID" value="RDU38647.1"/>
    <property type="molecule type" value="Genomic_DNA"/>
</dbReference>
<reference evidence="2 3" key="1">
    <citation type="submission" date="2018-07" db="EMBL/GenBank/DDBJ databases">
        <title>Bacillus sp. YLB-04 draft genome sequence.</title>
        <authorList>
            <person name="Yu L."/>
            <person name="Tang X."/>
        </authorList>
    </citation>
    <scope>NUCLEOTIDE SEQUENCE [LARGE SCALE GENOMIC DNA]</scope>
    <source>
        <strain evidence="2 3">YLB-04</strain>
    </source>
</reference>
<evidence type="ECO:0000313" key="3">
    <source>
        <dbReference type="Proteomes" id="UP000257144"/>
    </source>
</evidence>
<dbReference type="RefSeq" id="WP_115450562.1">
    <property type="nucleotide sequence ID" value="NZ_QNQT01000001.1"/>
</dbReference>
<dbReference type="AlphaFoldDB" id="A0A3D8GW08"/>
<protein>
    <recommendedName>
        <fullName evidence="4">Lipoprotein</fullName>
    </recommendedName>
</protein>
<feature type="signal peptide" evidence="1">
    <location>
        <begin position="1"/>
        <end position="21"/>
    </location>
</feature>
<sequence length="140" mass="16358">MRKYFFLILLLGNLFMLSACAGKETQTTGTKTQTLEEFYMAEKVENVDKIIIQDGTTGNSESITEQEQINEFLSLIKNIEFTQEDNQEKRKGWRYGISLFDGKKEFKFTLSKIDNIYYQSVPDIYPIVDDYYKKLSVSKK</sequence>
<organism evidence="2 3">
    <name type="scientific">Neobacillus piezotolerans</name>
    <dbReference type="NCBI Taxonomy" id="2259171"/>
    <lineage>
        <taxon>Bacteria</taxon>
        <taxon>Bacillati</taxon>
        <taxon>Bacillota</taxon>
        <taxon>Bacilli</taxon>
        <taxon>Bacillales</taxon>
        <taxon>Bacillaceae</taxon>
        <taxon>Neobacillus</taxon>
    </lineage>
</organism>
<dbReference type="PROSITE" id="PS51257">
    <property type="entry name" value="PROKAR_LIPOPROTEIN"/>
    <property type="match status" value="1"/>
</dbReference>
<gene>
    <name evidence="2" type="ORF">DRW41_03540</name>
</gene>
<accession>A0A3D8GW08</accession>
<evidence type="ECO:0000313" key="2">
    <source>
        <dbReference type="EMBL" id="RDU38647.1"/>
    </source>
</evidence>
<feature type="chain" id="PRO_5017569007" description="Lipoprotein" evidence="1">
    <location>
        <begin position="22"/>
        <end position="140"/>
    </location>
</feature>
<proteinExistence type="predicted"/>
<dbReference type="OrthoDB" id="2868629at2"/>
<evidence type="ECO:0000256" key="1">
    <source>
        <dbReference type="SAM" id="SignalP"/>
    </source>
</evidence>
<dbReference type="Proteomes" id="UP000257144">
    <property type="component" value="Unassembled WGS sequence"/>
</dbReference>
<evidence type="ECO:0008006" key="4">
    <source>
        <dbReference type="Google" id="ProtNLM"/>
    </source>
</evidence>